<protein>
    <submittedName>
        <fullName evidence="1">Uncharacterized protein</fullName>
    </submittedName>
</protein>
<dbReference type="EMBL" id="QUNS01000013">
    <property type="protein sequence ID" value="REH43420.1"/>
    <property type="molecule type" value="Genomic_DNA"/>
</dbReference>
<proteinExistence type="predicted"/>
<sequence>MGFYGKQPVNPEKCTATYIWTGLDTPGFFSVYVEGDAQNYSYGFDLVRDSHFVGGLKVDSMGWTGPLGKGTTPYKDSGSFQGVYRSEIIISGSNGNFKIPVKEIPYDKVEEYIKSKEMEKV</sequence>
<comment type="caution">
    <text evidence="1">The sequence shown here is derived from an EMBL/GenBank/DDBJ whole genome shotgun (WGS) entry which is preliminary data.</text>
</comment>
<dbReference type="RefSeq" id="WP_115902255.1">
    <property type="nucleotide sequence ID" value="NZ_QUNS01000013.1"/>
</dbReference>
<dbReference type="AlphaFoldDB" id="A0A3E0HDY0"/>
<accession>A0A3E0HDY0</accession>
<dbReference type="OrthoDB" id="9011414at2"/>
<dbReference type="Proteomes" id="UP000256884">
    <property type="component" value="Unassembled WGS sequence"/>
</dbReference>
<evidence type="ECO:0000313" key="1">
    <source>
        <dbReference type="EMBL" id="REH43420.1"/>
    </source>
</evidence>
<keyword evidence="2" id="KW-1185">Reference proteome</keyword>
<gene>
    <name evidence="1" type="ORF">C7448_11321</name>
</gene>
<evidence type="ECO:0000313" key="2">
    <source>
        <dbReference type="Proteomes" id="UP000256884"/>
    </source>
</evidence>
<name>A0A3E0HDY0_9FLAO</name>
<reference evidence="1 2" key="1">
    <citation type="submission" date="2018-08" db="EMBL/GenBank/DDBJ databases">
        <title>Genomic Encyclopedia of Type Strains, Phase IV (KMG-IV): sequencing the most valuable type-strain genomes for metagenomic binning, comparative biology and taxonomic classification.</title>
        <authorList>
            <person name="Goeker M."/>
        </authorList>
    </citation>
    <scope>NUCLEOTIDE SEQUENCE [LARGE SCALE GENOMIC DNA]</scope>
    <source>
        <strain evidence="1 2">DSM 18841</strain>
    </source>
</reference>
<organism evidence="1 2">
    <name type="scientific">Tenacibaculum gallaicum</name>
    <dbReference type="NCBI Taxonomy" id="561505"/>
    <lineage>
        <taxon>Bacteria</taxon>
        <taxon>Pseudomonadati</taxon>
        <taxon>Bacteroidota</taxon>
        <taxon>Flavobacteriia</taxon>
        <taxon>Flavobacteriales</taxon>
        <taxon>Flavobacteriaceae</taxon>
        <taxon>Tenacibaculum</taxon>
    </lineage>
</organism>